<dbReference type="AlphaFoldDB" id="A0A1G4Q7B5"/>
<name>A0A1G4Q7B5_9CAUL</name>
<feature type="transmembrane region" description="Helical" evidence="1">
    <location>
        <begin position="101"/>
        <end position="122"/>
    </location>
</feature>
<sequence length="197" mass="22494">MSNVPLIFQPLVKYVDFQGRARRSEFWLWVLFRIAVGMVMGTVMTSVMFTGMNFQNPDPSQFMGRYFSVMPLMQIVNLGLLLPSIAVAVRRLHDINRTGWWYIMPIVVAFVGMILFFIFFGTQIFNLIGNNGNMTDQQSMQFVFSMFGSMFLCLFLPILIAEIVMFVFYVTDGTPTTNRFGPDPKGRGVQATPESVF</sequence>
<dbReference type="Pfam" id="PF05656">
    <property type="entry name" value="DUF805"/>
    <property type="match status" value="1"/>
</dbReference>
<feature type="transmembrane region" description="Helical" evidence="1">
    <location>
        <begin position="26"/>
        <end position="49"/>
    </location>
</feature>
<dbReference type="RefSeq" id="WP_170828192.1">
    <property type="nucleotide sequence ID" value="NZ_CBCRYE010000001.1"/>
</dbReference>
<feature type="transmembrane region" description="Helical" evidence="1">
    <location>
        <begin position="69"/>
        <end position="89"/>
    </location>
</feature>
<dbReference type="STRING" id="260084.SAMN02927928_0981"/>
<feature type="transmembrane region" description="Helical" evidence="1">
    <location>
        <begin position="142"/>
        <end position="170"/>
    </location>
</feature>
<keyword evidence="1" id="KW-0472">Membrane</keyword>
<keyword evidence="1" id="KW-1133">Transmembrane helix</keyword>
<dbReference type="PANTHER" id="PTHR34980">
    <property type="entry name" value="INNER MEMBRANE PROTEIN-RELATED-RELATED"/>
    <property type="match status" value="1"/>
</dbReference>
<dbReference type="GO" id="GO:0005886">
    <property type="term" value="C:plasma membrane"/>
    <property type="evidence" value="ECO:0007669"/>
    <property type="project" value="TreeGrafter"/>
</dbReference>
<dbReference type="InterPro" id="IPR008523">
    <property type="entry name" value="DUF805"/>
</dbReference>
<keyword evidence="1" id="KW-0812">Transmembrane</keyword>
<reference evidence="3" key="1">
    <citation type="submission" date="2016-10" db="EMBL/GenBank/DDBJ databases">
        <authorList>
            <person name="Varghese N."/>
            <person name="Submissions S."/>
        </authorList>
    </citation>
    <scope>NUCLEOTIDE SEQUENCE [LARGE SCALE GENOMIC DNA]</scope>
    <source>
        <strain evidence="3">CGMCC 1.3431</strain>
    </source>
</reference>
<accession>A0A1G4Q7B5</accession>
<proteinExistence type="predicted"/>
<keyword evidence="3" id="KW-1185">Reference proteome</keyword>
<organism evidence="2 3">
    <name type="scientific">Asticcacaulis taihuensis</name>
    <dbReference type="NCBI Taxonomy" id="260084"/>
    <lineage>
        <taxon>Bacteria</taxon>
        <taxon>Pseudomonadati</taxon>
        <taxon>Pseudomonadota</taxon>
        <taxon>Alphaproteobacteria</taxon>
        <taxon>Caulobacterales</taxon>
        <taxon>Caulobacteraceae</taxon>
        <taxon>Asticcacaulis</taxon>
    </lineage>
</organism>
<gene>
    <name evidence="2" type="ORF">SAMN02927928_0981</name>
</gene>
<dbReference type="EMBL" id="FMTS01000001">
    <property type="protein sequence ID" value="SCW40504.1"/>
    <property type="molecule type" value="Genomic_DNA"/>
</dbReference>
<evidence type="ECO:0000313" key="3">
    <source>
        <dbReference type="Proteomes" id="UP000199150"/>
    </source>
</evidence>
<dbReference type="PANTHER" id="PTHR34980:SF2">
    <property type="entry name" value="INNER MEMBRANE PROTEIN YHAH-RELATED"/>
    <property type="match status" value="1"/>
</dbReference>
<evidence type="ECO:0000256" key="1">
    <source>
        <dbReference type="SAM" id="Phobius"/>
    </source>
</evidence>
<protein>
    <submittedName>
        <fullName evidence="2">Uncharacterized membrane protein YhaH, DUF805 family</fullName>
    </submittedName>
</protein>
<dbReference type="Proteomes" id="UP000199150">
    <property type="component" value="Unassembled WGS sequence"/>
</dbReference>
<evidence type="ECO:0000313" key="2">
    <source>
        <dbReference type="EMBL" id="SCW40504.1"/>
    </source>
</evidence>